<dbReference type="GO" id="GO:0005829">
    <property type="term" value="C:cytosol"/>
    <property type="evidence" value="ECO:0007669"/>
    <property type="project" value="TreeGrafter"/>
</dbReference>
<dbReference type="Gene3D" id="1.10.10.10">
    <property type="entry name" value="Winged helix-like DNA-binding domain superfamily/Winged helix DNA-binding domain"/>
    <property type="match status" value="1"/>
</dbReference>
<dbReference type="SUPFAM" id="SSF51206">
    <property type="entry name" value="cAMP-binding domain-like"/>
    <property type="match status" value="1"/>
</dbReference>
<proteinExistence type="predicted"/>
<dbReference type="PANTHER" id="PTHR24567">
    <property type="entry name" value="CRP FAMILY TRANSCRIPTIONAL REGULATORY PROTEIN"/>
    <property type="match status" value="1"/>
</dbReference>
<keyword evidence="3" id="KW-0804">Transcription</keyword>
<dbReference type="PANTHER" id="PTHR24567:SF28">
    <property type="entry name" value="LISTERIOLYSIN REGULATORY PROTEIN"/>
    <property type="match status" value="1"/>
</dbReference>
<accession>Q2IVB4</accession>
<reference evidence="6 7" key="1">
    <citation type="submission" date="2006-01" db="EMBL/GenBank/DDBJ databases">
        <title>Complete sequence of Rhodopseudomonas palustris HaA2.</title>
        <authorList>
            <consortium name="US DOE Joint Genome Institute"/>
            <person name="Copeland A."/>
            <person name="Lucas S."/>
            <person name="Lapidus A."/>
            <person name="Barry K."/>
            <person name="Detter J.C."/>
            <person name="Glavina T."/>
            <person name="Hammon N."/>
            <person name="Israni S."/>
            <person name="Pitluck S."/>
            <person name="Chain P."/>
            <person name="Malfatti S."/>
            <person name="Shin M."/>
            <person name="Vergez L."/>
            <person name="Schmutz J."/>
            <person name="Larimer F."/>
            <person name="Land M."/>
            <person name="Hauser L."/>
            <person name="Pelletier D.A."/>
            <person name="Kyrpides N."/>
            <person name="Anderson I."/>
            <person name="Oda Y."/>
            <person name="Harwood C.S."/>
            <person name="Richardson P."/>
        </authorList>
    </citation>
    <scope>NUCLEOTIDE SEQUENCE [LARGE SCALE GENOMIC DNA]</scope>
    <source>
        <strain evidence="6 7">HaA2</strain>
    </source>
</reference>
<evidence type="ECO:0000259" key="5">
    <source>
        <dbReference type="PROSITE" id="PS51063"/>
    </source>
</evidence>
<evidence type="ECO:0000256" key="3">
    <source>
        <dbReference type="ARBA" id="ARBA00023163"/>
    </source>
</evidence>
<dbReference type="CDD" id="cd00038">
    <property type="entry name" value="CAP_ED"/>
    <property type="match status" value="1"/>
</dbReference>
<dbReference type="OrthoDB" id="3525895at2"/>
<dbReference type="PROSITE" id="PS50042">
    <property type="entry name" value="CNMP_BINDING_3"/>
    <property type="match status" value="1"/>
</dbReference>
<feature type="domain" description="HTH crp-type" evidence="5">
    <location>
        <begin position="148"/>
        <end position="221"/>
    </location>
</feature>
<evidence type="ECO:0000259" key="4">
    <source>
        <dbReference type="PROSITE" id="PS50042"/>
    </source>
</evidence>
<dbReference type="GO" id="GO:0003677">
    <property type="term" value="F:DNA binding"/>
    <property type="evidence" value="ECO:0007669"/>
    <property type="project" value="UniProtKB-KW"/>
</dbReference>
<organism evidence="6 7">
    <name type="scientific">Rhodopseudomonas palustris (strain HaA2)</name>
    <dbReference type="NCBI Taxonomy" id="316058"/>
    <lineage>
        <taxon>Bacteria</taxon>
        <taxon>Pseudomonadati</taxon>
        <taxon>Pseudomonadota</taxon>
        <taxon>Alphaproteobacteria</taxon>
        <taxon>Hyphomicrobiales</taxon>
        <taxon>Nitrobacteraceae</taxon>
        <taxon>Rhodopseudomonas</taxon>
    </lineage>
</organism>
<gene>
    <name evidence="6" type="ordered locus">RPB_3150</name>
</gene>
<evidence type="ECO:0000256" key="1">
    <source>
        <dbReference type="ARBA" id="ARBA00023015"/>
    </source>
</evidence>
<keyword evidence="1" id="KW-0805">Transcription regulation</keyword>
<keyword evidence="7" id="KW-1185">Reference proteome</keyword>
<dbReference type="InterPro" id="IPR014710">
    <property type="entry name" value="RmlC-like_jellyroll"/>
</dbReference>
<dbReference type="PROSITE" id="PS51063">
    <property type="entry name" value="HTH_CRP_2"/>
    <property type="match status" value="1"/>
</dbReference>
<dbReference type="HOGENOM" id="CLU_075053_3_1_5"/>
<evidence type="ECO:0000313" key="7">
    <source>
        <dbReference type="Proteomes" id="UP000008809"/>
    </source>
</evidence>
<dbReference type="AlphaFoldDB" id="Q2IVB4"/>
<keyword evidence="2" id="KW-0238">DNA-binding</keyword>
<dbReference type="GO" id="GO:0003700">
    <property type="term" value="F:DNA-binding transcription factor activity"/>
    <property type="evidence" value="ECO:0007669"/>
    <property type="project" value="TreeGrafter"/>
</dbReference>
<dbReference type="SMART" id="SM00100">
    <property type="entry name" value="cNMP"/>
    <property type="match status" value="1"/>
</dbReference>
<dbReference type="Pfam" id="PF13545">
    <property type="entry name" value="HTH_Crp_2"/>
    <property type="match status" value="1"/>
</dbReference>
<dbReference type="Proteomes" id="UP000008809">
    <property type="component" value="Chromosome"/>
</dbReference>
<dbReference type="Gene3D" id="2.60.120.10">
    <property type="entry name" value="Jelly Rolls"/>
    <property type="match status" value="1"/>
</dbReference>
<dbReference type="EMBL" id="CP000250">
    <property type="protein sequence ID" value="ABD07846.1"/>
    <property type="molecule type" value="Genomic_DNA"/>
</dbReference>
<dbReference type="InterPro" id="IPR012318">
    <property type="entry name" value="HTH_CRP"/>
</dbReference>
<dbReference type="SMART" id="SM00419">
    <property type="entry name" value="HTH_CRP"/>
    <property type="match status" value="1"/>
</dbReference>
<dbReference type="InterPro" id="IPR036388">
    <property type="entry name" value="WH-like_DNA-bd_sf"/>
</dbReference>
<dbReference type="InterPro" id="IPR000595">
    <property type="entry name" value="cNMP-bd_dom"/>
</dbReference>
<dbReference type="KEGG" id="rpb:RPB_3150"/>
<name>Q2IVB4_RHOP2</name>
<dbReference type="SUPFAM" id="SSF46785">
    <property type="entry name" value="Winged helix' DNA-binding domain"/>
    <property type="match status" value="1"/>
</dbReference>
<dbReference type="eggNOG" id="COG0664">
    <property type="taxonomic scope" value="Bacteria"/>
</dbReference>
<dbReference type="InterPro" id="IPR050397">
    <property type="entry name" value="Env_Response_Regulators"/>
</dbReference>
<evidence type="ECO:0000313" key="6">
    <source>
        <dbReference type="EMBL" id="ABD07846.1"/>
    </source>
</evidence>
<dbReference type="InterPro" id="IPR036390">
    <property type="entry name" value="WH_DNA-bd_sf"/>
</dbReference>
<dbReference type="Pfam" id="PF00027">
    <property type="entry name" value="cNMP_binding"/>
    <property type="match status" value="1"/>
</dbReference>
<feature type="domain" description="Cyclic nucleotide-binding" evidence="4">
    <location>
        <begin position="15"/>
        <end position="99"/>
    </location>
</feature>
<dbReference type="STRING" id="316058.RPB_3150"/>
<evidence type="ECO:0000256" key="2">
    <source>
        <dbReference type="ARBA" id="ARBA00023125"/>
    </source>
</evidence>
<dbReference type="InterPro" id="IPR018490">
    <property type="entry name" value="cNMP-bd_dom_sf"/>
</dbReference>
<sequence>MEMGVRHEAVAHSALFSHLSDAEAALLLRTSTVRQIQPGNALFHQGDAPETLFQIVEGLVRVTQINTEGEQITLRIMGPGDLCCVAAIRQQSYPATATALKDTTVLAWRGCTFIDMANQHPAIANNVLAIVGNRAHEMLQRATEMTGKCVSQRIAACLLRLSVQAGVTTRDGVHIEAPVTRTDLASMAGLTYFTVSRILSAWQKQGLVKSGRQRLTILNMPRIAEIAGPSLEQIAATASAAERRGGGHSRQR</sequence>
<protein>
    <submittedName>
        <fullName evidence="6">Transcriptional regulator, Crp/Fnr family</fullName>
    </submittedName>
</protein>